<gene>
    <name evidence="6" type="ORF">E3983_06165</name>
</gene>
<feature type="active site" evidence="3">
    <location>
        <position position="268"/>
    </location>
</feature>
<comment type="similarity">
    <text evidence="1 4">Belongs to the aldehyde dehydrogenase family.</text>
</comment>
<dbReference type="Gene3D" id="3.40.605.10">
    <property type="entry name" value="Aldehyde Dehydrogenase, Chain A, domain 1"/>
    <property type="match status" value="1"/>
</dbReference>
<dbReference type="InterPro" id="IPR016161">
    <property type="entry name" value="Ald_DH/histidinol_DH"/>
</dbReference>
<dbReference type="InterPro" id="IPR015590">
    <property type="entry name" value="Aldehyde_DH_dom"/>
</dbReference>
<dbReference type="PROSITE" id="PS00070">
    <property type="entry name" value="ALDEHYDE_DEHYDR_CYS"/>
    <property type="match status" value="1"/>
</dbReference>
<keyword evidence="2 4" id="KW-0560">Oxidoreductase</keyword>
<dbReference type="EMBL" id="CP038254">
    <property type="protein sequence ID" value="QBR83970.1"/>
    <property type="molecule type" value="Genomic_DNA"/>
</dbReference>
<feature type="domain" description="Aldehyde dehydrogenase" evidence="5">
    <location>
        <begin position="33"/>
        <end position="491"/>
    </location>
</feature>
<proteinExistence type="inferred from homology"/>
<dbReference type="GO" id="GO:0016620">
    <property type="term" value="F:oxidoreductase activity, acting on the aldehyde or oxo group of donors, NAD or NADP as acceptor"/>
    <property type="evidence" value="ECO:0007669"/>
    <property type="project" value="InterPro"/>
</dbReference>
<dbReference type="FunFam" id="3.40.309.10:FF:000001">
    <property type="entry name" value="Mitochondrial aldehyde dehydrogenase 2"/>
    <property type="match status" value="1"/>
</dbReference>
<evidence type="ECO:0000259" key="5">
    <source>
        <dbReference type="Pfam" id="PF00171"/>
    </source>
</evidence>
<evidence type="ECO:0000256" key="1">
    <source>
        <dbReference type="ARBA" id="ARBA00009986"/>
    </source>
</evidence>
<dbReference type="RefSeq" id="WP_135060260.1">
    <property type="nucleotide sequence ID" value="NZ_CP038254.1"/>
</dbReference>
<evidence type="ECO:0000256" key="3">
    <source>
        <dbReference type="PROSITE-ProRule" id="PRU10007"/>
    </source>
</evidence>
<dbReference type="PROSITE" id="PS00687">
    <property type="entry name" value="ALDEHYDE_DEHYDR_GLU"/>
    <property type="match status" value="1"/>
</dbReference>
<name>A0AAX1EG49_9GAMM</name>
<reference evidence="6 7" key="1">
    <citation type="submission" date="2019-03" db="EMBL/GenBank/DDBJ databases">
        <title>Diverse conjugative elements silence natural transformation in Legionella species.</title>
        <authorList>
            <person name="Durieux I."/>
            <person name="Ginevra C."/>
            <person name="Attaiech L."/>
            <person name="Picq K."/>
            <person name="Juan P.A."/>
            <person name="Jarraud S."/>
            <person name="Charpentier X."/>
        </authorList>
    </citation>
    <scope>NUCLEOTIDE SEQUENCE [LARGE SCALE GENOMIC DNA]</scope>
    <source>
        <strain evidence="6 7">HL-0427-4011</strain>
    </source>
</reference>
<evidence type="ECO:0000256" key="4">
    <source>
        <dbReference type="RuleBase" id="RU003345"/>
    </source>
</evidence>
<accession>A0AAX1EG49</accession>
<dbReference type="InterPro" id="IPR016162">
    <property type="entry name" value="Ald_DH_N"/>
</dbReference>
<dbReference type="SUPFAM" id="SSF53720">
    <property type="entry name" value="ALDH-like"/>
    <property type="match status" value="1"/>
</dbReference>
<protein>
    <submittedName>
        <fullName evidence="6">Aldehyde dehydrogenase family protein</fullName>
    </submittedName>
</protein>
<dbReference type="InterPro" id="IPR016160">
    <property type="entry name" value="Ald_DH_CS_CYS"/>
</dbReference>
<dbReference type="FunFam" id="3.40.605.10:FF:000050">
    <property type="entry name" value="Aldehyde dehydrogenase, mitochondrial"/>
    <property type="match status" value="1"/>
</dbReference>
<dbReference type="Pfam" id="PF00171">
    <property type="entry name" value="Aldedh"/>
    <property type="match status" value="1"/>
</dbReference>
<dbReference type="CDD" id="cd07091">
    <property type="entry name" value="ALDH_F1-2_Ald2-like"/>
    <property type="match status" value="1"/>
</dbReference>
<evidence type="ECO:0000313" key="7">
    <source>
        <dbReference type="Proteomes" id="UP000295517"/>
    </source>
</evidence>
<dbReference type="InterPro" id="IPR016163">
    <property type="entry name" value="Ald_DH_C"/>
</dbReference>
<dbReference type="PANTHER" id="PTHR11699">
    <property type="entry name" value="ALDEHYDE DEHYDROGENASE-RELATED"/>
    <property type="match status" value="1"/>
</dbReference>
<organism evidence="6 7">
    <name type="scientific">Legionella israelensis</name>
    <dbReference type="NCBI Taxonomy" id="454"/>
    <lineage>
        <taxon>Bacteria</taxon>
        <taxon>Pseudomonadati</taxon>
        <taxon>Pseudomonadota</taxon>
        <taxon>Gammaproteobacteria</taxon>
        <taxon>Legionellales</taxon>
        <taxon>Legionellaceae</taxon>
        <taxon>Legionella</taxon>
    </lineage>
</organism>
<dbReference type="Gene3D" id="3.40.309.10">
    <property type="entry name" value="Aldehyde Dehydrogenase, Chain A, domain 2"/>
    <property type="match status" value="1"/>
</dbReference>
<evidence type="ECO:0000313" key="6">
    <source>
        <dbReference type="EMBL" id="QBR83970.1"/>
    </source>
</evidence>
<dbReference type="InterPro" id="IPR029510">
    <property type="entry name" value="Ald_DH_CS_GLU"/>
</dbReference>
<dbReference type="Proteomes" id="UP000295517">
    <property type="component" value="Chromosome"/>
</dbReference>
<sequence length="498" mass="54185">MDYSISTESLLKEHNITIRQTELLINGIFQPSVSEKTFDTLSPITGEVITSVALAEKEDVDKAVKAAREALENGPWSKMDARQRGKILLKWADLIEKHQEELAKLEVLDNGKPLNEALGYDIPAAASTIRYFAGWADKIEGKTIPVSGNFFTYTQKEPVGVCGLIIPWNFPLAMAAWKLGPCLAAGCTALLKPAEQTPLTALRAGELALEAGLPAGVLNILPGFGGDSTGEAIVKHPGIDKLAFTGEARTAQLIKQATAHSMKRLSFELGGKSPNIIFDDVDIDEAVEGAIGAIFLNQGQNCCAGSRTFVQKNIYNDFVTKFAEKAKERRIGNPFKSTIEHGSQIDKAQFDRIMHYIQLGKEQGANCIAGGHRHGEKGYFIEPTVFSHVKDSMAIAQEEIFGPVASLLSFETMDEVIQRANNTSFGLAGAVWTNNIDIAYTIAQKVKAGTVWINCYNIVDPAAPFGGFKQSGTGRELGEQALDLYTETKTVTMLKRMI</sequence>
<dbReference type="FunFam" id="3.40.605.10:FF:000026">
    <property type="entry name" value="Aldehyde dehydrogenase, putative"/>
    <property type="match status" value="1"/>
</dbReference>
<dbReference type="AlphaFoldDB" id="A0AAX1EG49"/>
<evidence type="ECO:0000256" key="2">
    <source>
        <dbReference type="ARBA" id="ARBA00023002"/>
    </source>
</evidence>